<reference evidence="1 2" key="1">
    <citation type="submission" date="2019-06" db="EMBL/GenBank/DDBJ databases">
        <title>Sequencing the genomes of 1000 actinobacteria strains.</title>
        <authorList>
            <person name="Klenk H.-P."/>
        </authorList>
    </citation>
    <scope>NUCLEOTIDE SEQUENCE [LARGE SCALE GENOMIC DNA]</scope>
    <source>
        <strain evidence="1 2">DSM 45928</strain>
    </source>
</reference>
<dbReference type="InParanoid" id="A0A543AU52"/>
<dbReference type="AlphaFoldDB" id="A0A543AU52"/>
<accession>A0A543AU52</accession>
<organism evidence="1 2">
    <name type="scientific">Stackebrandtia endophytica</name>
    <dbReference type="NCBI Taxonomy" id="1496996"/>
    <lineage>
        <taxon>Bacteria</taxon>
        <taxon>Bacillati</taxon>
        <taxon>Actinomycetota</taxon>
        <taxon>Actinomycetes</taxon>
        <taxon>Glycomycetales</taxon>
        <taxon>Glycomycetaceae</taxon>
        <taxon>Stackebrandtia</taxon>
    </lineage>
</organism>
<evidence type="ECO:0000313" key="2">
    <source>
        <dbReference type="Proteomes" id="UP000317043"/>
    </source>
</evidence>
<proteinExistence type="predicted"/>
<gene>
    <name evidence="1" type="ORF">FB566_1586</name>
</gene>
<dbReference type="Proteomes" id="UP000317043">
    <property type="component" value="Unassembled WGS sequence"/>
</dbReference>
<protein>
    <submittedName>
        <fullName evidence="1">Uncharacterized protein</fullName>
    </submittedName>
</protein>
<name>A0A543AU52_9ACTN</name>
<keyword evidence="2" id="KW-1185">Reference proteome</keyword>
<comment type="caution">
    <text evidence="1">The sequence shown here is derived from an EMBL/GenBank/DDBJ whole genome shotgun (WGS) entry which is preliminary data.</text>
</comment>
<sequence>MGLAVLAACGQATGQLQRYGALGHVAVGEAATTEAQTGFDTDDTDRTGWLIGPNFSLVVNGFTVTETVEATQASVFGYDEAAPVYASAGTEFFAAHIDPATAVDVPDLAASLIVDDVETPLERLPVGGQTIAAVVPVDAEVTLAVTDEGRTQRLNLRDGDRTEDVAGFYIGGPESADPDDYDERGTVTAEAGSAYLPAEREVGITMAVGAAHRSPWSTEHGWAADGNVWISVPVSGMATDAVWGFDTSDGSHEPKLYWRLSETELFSLAPVDGDPVAAVGEETFVVDESADYTGSTETEFTPGEIRLWFEVPEETVTANLRITPSGQLTAEWADATGSGSWDVEPESGEITLTFR</sequence>
<dbReference type="EMBL" id="VFOW01000001">
    <property type="protein sequence ID" value="TQL76066.1"/>
    <property type="molecule type" value="Genomic_DNA"/>
</dbReference>
<evidence type="ECO:0000313" key="1">
    <source>
        <dbReference type="EMBL" id="TQL76066.1"/>
    </source>
</evidence>